<keyword evidence="4" id="KW-0949">S-adenosyl-L-methionine</keyword>
<dbReference type="GO" id="GO:0044027">
    <property type="term" value="P:negative regulation of gene expression via chromosomal CpG island methylation"/>
    <property type="evidence" value="ECO:0007669"/>
    <property type="project" value="TreeGrafter"/>
</dbReference>
<dbReference type="GO" id="GO:0003677">
    <property type="term" value="F:DNA binding"/>
    <property type="evidence" value="ECO:0007669"/>
    <property type="project" value="TreeGrafter"/>
</dbReference>
<dbReference type="PROSITE" id="PS00095">
    <property type="entry name" value="C5_MTASE_2"/>
    <property type="match status" value="1"/>
</dbReference>
<dbReference type="AlphaFoldDB" id="A0A7D9IWJ1"/>
<dbReference type="EMBL" id="CACRXK020009132">
    <property type="protein sequence ID" value="CAB4016476.1"/>
    <property type="molecule type" value="Genomic_DNA"/>
</dbReference>
<comment type="caution">
    <text evidence="5">The sequence shown here is derived from an EMBL/GenBank/DDBJ whole genome shotgun (WGS) entry which is preliminary data.</text>
</comment>
<dbReference type="OrthoDB" id="5376140at2759"/>
<name>A0A7D9IWJ1_PARCT</name>
<keyword evidence="3" id="KW-0808">Transferase</keyword>
<dbReference type="InterPro" id="IPR031303">
    <property type="entry name" value="C5_meth_CS"/>
</dbReference>
<gene>
    <name evidence="5" type="ORF">PACLA_8A071495</name>
</gene>
<dbReference type="InterPro" id="IPR029063">
    <property type="entry name" value="SAM-dependent_MTases_sf"/>
</dbReference>
<dbReference type="Gene3D" id="3.90.120.10">
    <property type="entry name" value="DNA Methylase, subunit A, domain 2"/>
    <property type="match status" value="1"/>
</dbReference>
<evidence type="ECO:0000256" key="2">
    <source>
        <dbReference type="ARBA" id="ARBA00022603"/>
    </source>
</evidence>
<dbReference type="InterPro" id="IPR001525">
    <property type="entry name" value="C5_MeTfrase"/>
</dbReference>
<keyword evidence="2" id="KW-0489">Methyltransferase</keyword>
<evidence type="ECO:0000256" key="3">
    <source>
        <dbReference type="ARBA" id="ARBA00022679"/>
    </source>
</evidence>
<proteinExistence type="predicted"/>
<protein>
    <recommendedName>
        <fullName evidence="1">DNA (cytosine-5-)-methyltransferase</fullName>
        <ecNumber evidence="1">2.1.1.37</ecNumber>
    </recommendedName>
</protein>
<dbReference type="GO" id="GO:0032259">
    <property type="term" value="P:methylation"/>
    <property type="evidence" value="ECO:0007669"/>
    <property type="project" value="UniProtKB-KW"/>
</dbReference>
<evidence type="ECO:0000313" key="5">
    <source>
        <dbReference type="EMBL" id="CAB4016476.1"/>
    </source>
</evidence>
<dbReference type="Proteomes" id="UP001152795">
    <property type="component" value="Unassembled WGS sequence"/>
</dbReference>
<dbReference type="InterPro" id="IPR050390">
    <property type="entry name" value="C5-Methyltransferase"/>
</dbReference>
<dbReference type="Pfam" id="PF00145">
    <property type="entry name" value="DNA_methylase"/>
    <property type="match status" value="1"/>
</dbReference>
<evidence type="ECO:0000313" key="6">
    <source>
        <dbReference type="Proteomes" id="UP001152795"/>
    </source>
</evidence>
<accession>A0A7D9IWJ1</accession>
<evidence type="ECO:0000256" key="1">
    <source>
        <dbReference type="ARBA" id="ARBA00011975"/>
    </source>
</evidence>
<dbReference type="EC" id="2.1.1.37" evidence="1"/>
<dbReference type="FunFam" id="3.90.120.10:FF:000001">
    <property type="entry name" value="DNA (cytosine-5)-methyltransferase"/>
    <property type="match status" value="1"/>
</dbReference>
<organism evidence="5 6">
    <name type="scientific">Paramuricea clavata</name>
    <name type="common">Red gorgonian</name>
    <name type="synonym">Violescent sea-whip</name>
    <dbReference type="NCBI Taxonomy" id="317549"/>
    <lineage>
        <taxon>Eukaryota</taxon>
        <taxon>Metazoa</taxon>
        <taxon>Cnidaria</taxon>
        <taxon>Anthozoa</taxon>
        <taxon>Octocorallia</taxon>
        <taxon>Malacalcyonacea</taxon>
        <taxon>Plexauridae</taxon>
        <taxon>Paramuricea</taxon>
    </lineage>
</organism>
<dbReference type="GO" id="GO:0005634">
    <property type="term" value="C:nucleus"/>
    <property type="evidence" value="ECO:0007669"/>
    <property type="project" value="TreeGrafter"/>
</dbReference>
<dbReference type="PANTHER" id="PTHR10629">
    <property type="entry name" value="CYTOSINE-SPECIFIC METHYLTRANSFERASE"/>
    <property type="match status" value="1"/>
</dbReference>
<sequence>MAAAPGQKLPMFPEPTHCFARRACQRTVVVDDTKYVSNIQRVDSAPYRTVTVRDAMSDLPEIRNGARASPISYDGEPQSDFQRKIRGNEENTMLRDHVCKEMASLVVARIQRIPQEPGSDWRDLPNIEVRLADGNKTKKLNYSHKDKKNGTSSTGQLRGVCSCAEGAACDTQARQFNTLIPWCLPHTGNRHNHWAGLYGRLEWDGFFSTTITNPEPMGKQGRVLHPSQHRVVSVRECARSQGFPDTYHFVGEILDKHRQVGNAVPPPMAKAIGLEIKKCLMKTEPKQESS</sequence>
<reference evidence="5" key="1">
    <citation type="submission" date="2020-04" db="EMBL/GenBank/DDBJ databases">
        <authorList>
            <person name="Alioto T."/>
            <person name="Alioto T."/>
            <person name="Gomez Garrido J."/>
        </authorList>
    </citation>
    <scope>NUCLEOTIDE SEQUENCE</scope>
    <source>
        <strain evidence="5">A484AB</strain>
    </source>
</reference>
<evidence type="ECO:0000256" key="4">
    <source>
        <dbReference type="ARBA" id="ARBA00022691"/>
    </source>
</evidence>
<keyword evidence="6" id="KW-1185">Reference proteome</keyword>
<dbReference type="PANTHER" id="PTHR10629:SF52">
    <property type="entry name" value="DNA (CYTOSINE-5)-METHYLTRANSFERASE 1"/>
    <property type="match status" value="1"/>
</dbReference>
<dbReference type="GO" id="GO:0003886">
    <property type="term" value="F:DNA (cytosine-5-)-methyltransferase activity"/>
    <property type="evidence" value="ECO:0007669"/>
    <property type="project" value="UniProtKB-EC"/>
</dbReference>
<dbReference type="SUPFAM" id="SSF53335">
    <property type="entry name" value="S-adenosyl-L-methionine-dependent methyltransferases"/>
    <property type="match status" value="1"/>
</dbReference>